<feature type="non-terminal residue" evidence="1">
    <location>
        <position position="51"/>
    </location>
</feature>
<sequence>EKEDDRAVILVVGGENKDERSGCCPVGFRRWVRWCFGVRTVREKIVVYGLV</sequence>
<protein>
    <submittedName>
        <fullName evidence="1">Uncharacterized protein</fullName>
    </submittedName>
</protein>
<comment type="caution">
    <text evidence="1">The sequence shown here is derived from an EMBL/GenBank/DDBJ whole genome shotgun (WGS) entry which is preliminary data.</text>
</comment>
<dbReference type="Proteomes" id="UP000823775">
    <property type="component" value="Unassembled WGS sequence"/>
</dbReference>
<gene>
    <name evidence="1" type="ORF">HAX54_005925</name>
</gene>
<proteinExistence type="predicted"/>
<reference evidence="1 2" key="1">
    <citation type="journal article" date="2021" name="BMC Genomics">
        <title>Datura genome reveals duplications of psychoactive alkaloid biosynthetic genes and high mutation rate following tissue culture.</title>
        <authorList>
            <person name="Rajewski A."/>
            <person name="Carter-House D."/>
            <person name="Stajich J."/>
            <person name="Litt A."/>
        </authorList>
    </citation>
    <scope>NUCLEOTIDE SEQUENCE [LARGE SCALE GENOMIC DNA]</scope>
    <source>
        <strain evidence="1">AR-01</strain>
    </source>
</reference>
<evidence type="ECO:0000313" key="2">
    <source>
        <dbReference type="Proteomes" id="UP000823775"/>
    </source>
</evidence>
<dbReference type="EMBL" id="JACEIK010001297">
    <property type="protein sequence ID" value="MCD7468114.1"/>
    <property type="molecule type" value="Genomic_DNA"/>
</dbReference>
<name>A0ABS8TBZ9_DATST</name>
<keyword evidence="2" id="KW-1185">Reference proteome</keyword>
<organism evidence="1 2">
    <name type="scientific">Datura stramonium</name>
    <name type="common">Jimsonweed</name>
    <name type="synonym">Common thornapple</name>
    <dbReference type="NCBI Taxonomy" id="4076"/>
    <lineage>
        <taxon>Eukaryota</taxon>
        <taxon>Viridiplantae</taxon>
        <taxon>Streptophyta</taxon>
        <taxon>Embryophyta</taxon>
        <taxon>Tracheophyta</taxon>
        <taxon>Spermatophyta</taxon>
        <taxon>Magnoliopsida</taxon>
        <taxon>eudicotyledons</taxon>
        <taxon>Gunneridae</taxon>
        <taxon>Pentapetalae</taxon>
        <taxon>asterids</taxon>
        <taxon>lamiids</taxon>
        <taxon>Solanales</taxon>
        <taxon>Solanaceae</taxon>
        <taxon>Solanoideae</taxon>
        <taxon>Datureae</taxon>
        <taxon>Datura</taxon>
    </lineage>
</organism>
<feature type="non-terminal residue" evidence="1">
    <location>
        <position position="1"/>
    </location>
</feature>
<evidence type="ECO:0000313" key="1">
    <source>
        <dbReference type="EMBL" id="MCD7468114.1"/>
    </source>
</evidence>
<accession>A0ABS8TBZ9</accession>